<reference evidence="2 3" key="6">
    <citation type="journal article" date="2011" name="Appl. Environ. Microbiol.">
        <title>Involvement of the azorhizobial chromosome partition gene (parA) in the onset of bacteroid differentiation during Sesbania rostrata stem nodule development.</title>
        <authorList>
            <person name="Liu CT."/>
            <person name="Lee KB."/>
            <person name="Wang YS."/>
            <person name="Peng MH."/>
            <person name="Lee KT."/>
            <person name="Suzuki S."/>
            <person name="Suzuki T."/>
            <person name="Oyaizu H."/>
        </authorList>
    </citation>
    <scope>NUCLEOTIDE SEQUENCE [LARGE SCALE GENOMIC DNA]</scope>
    <source>
        <strain evidence="3">ATCC 43989 / DSM 5975 / JCM 20966 / LMG 6465 / NBRC 14845 / NCIMB 13405 / ORS 571</strain>
    </source>
</reference>
<accession>A8I4Y8</accession>
<dbReference type="HOGENOM" id="CLU_726935_0_0_5"/>
<dbReference type="STRING" id="438753.AZC_1788"/>
<dbReference type="eggNOG" id="ENOG502ZNZ3">
    <property type="taxonomic scope" value="Bacteria"/>
</dbReference>
<gene>
    <name evidence="2" type="ordered locus">AZC_1788</name>
</gene>
<dbReference type="Proteomes" id="UP000000270">
    <property type="component" value="Chromosome"/>
</dbReference>
<reference evidence="2 3" key="1">
    <citation type="journal article" date="2007" name="Appl. Environ. Microbiol.">
        <title>Rhizobial factors required for stem nodule maturation and maintenance in Sesbania rostrata-Azorhizobium caulinodans ORS571 symbiosis.</title>
        <authorList>
            <person name="Suzuki S."/>
            <person name="Aono T."/>
            <person name="Lee KB."/>
            <person name="Suzuki T."/>
            <person name="Liu CT."/>
            <person name="Miwa H."/>
            <person name="Wakao S."/>
            <person name="Iki T."/>
            <person name="Oyaizu H."/>
        </authorList>
    </citation>
    <scope>NUCLEOTIDE SEQUENCE [LARGE SCALE GENOMIC DNA]</scope>
    <source>
        <strain evidence="3">ATCC 43989 / DSM 5975 / JCM 20966 / LMG 6465 / NBRC 14845 / NCIMB 13405 / ORS 571</strain>
    </source>
</reference>
<protein>
    <submittedName>
        <fullName evidence="2">Uncharacterized protein</fullName>
    </submittedName>
</protein>
<dbReference type="AlphaFoldDB" id="A8I4Y8"/>
<dbReference type="KEGG" id="azc:AZC_1788"/>
<proteinExistence type="predicted"/>
<dbReference type="RefSeq" id="WP_012170316.1">
    <property type="nucleotide sequence ID" value="NC_009937.1"/>
</dbReference>
<evidence type="ECO:0000256" key="1">
    <source>
        <dbReference type="SAM" id="MobiDB-lite"/>
    </source>
</evidence>
<reference evidence="2 3" key="3">
    <citation type="journal article" date="2008" name="BMC Genomics">
        <title>The genome of the versatile nitrogen fixer Azorhizobium caulinodans ORS571.</title>
        <authorList>
            <person name="Lee KB."/>
            <person name="Backer P.D."/>
            <person name="Aono T."/>
            <person name="Liu CT."/>
            <person name="Suzuki S."/>
            <person name="Suzuki T."/>
            <person name="Kaneko T."/>
            <person name="Yamada M."/>
            <person name="Tabata S."/>
            <person name="Kupfer D.M."/>
            <person name="Najar F.Z."/>
            <person name="Wiley G.B."/>
            <person name="Roe B."/>
            <person name="Binnewies T.T."/>
            <person name="Ussery D.W."/>
            <person name="D'Haeze W."/>
            <person name="Herder J.D."/>
            <person name="Gevers D."/>
            <person name="Vereecke D."/>
            <person name="Holsters M."/>
            <person name="Oyaizu H."/>
        </authorList>
    </citation>
    <scope>NUCLEOTIDE SEQUENCE [LARGE SCALE GENOMIC DNA]</scope>
    <source>
        <strain evidence="3">ATCC 43989 / DSM 5975 / JCM 20966 / LMG 6465 / NBRC 14845 / NCIMB 13405 / ORS 571</strain>
    </source>
</reference>
<name>A8I4Y8_AZOC5</name>
<keyword evidence="3" id="KW-1185">Reference proteome</keyword>
<reference evidence="2 3" key="5">
    <citation type="journal article" date="2010" name="Appl. Environ. Microbiol.">
        <title>phrR-like gene praR of Azorhizobium caulinodans ORS571 is essential for symbiosis with Sesbania rostrata and is involved in expression of reb genes.</title>
        <authorList>
            <person name="Akiba N."/>
            <person name="Aono T."/>
            <person name="Toyazaki H."/>
            <person name="Sato S."/>
            <person name="Oyaizu H."/>
        </authorList>
    </citation>
    <scope>NUCLEOTIDE SEQUENCE [LARGE SCALE GENOMIC DNA]</scope>
    <source>
        <strain evidence="3">ATCC 43989 / DSM 5975 / JCM 20966 / LMG 6465 / NBRC 14845 / NCIMB 13405 / ORS 571</strain>
    </source>
</reference>
<sequence>MAWEQFEDRELHRVRSEISYAALQLKLLRFGLEQRYRVDQPRAPAGSPSGGQWIDSVSPDGNDLIPSSLHPAEDNPPSAIQNEDPWRSVGSGRDANGAFWEMAAGPNGSRVFAQTATEQSGLPWDSRYLVEGADGNVLFVENSGSTQTIYDGQGQPISRTTWSKTGIESEPVVQPAFLPLIVLAPEAAIATVELGLILYTYMATRRVEESRAPYISLNAAEFSGDQNESISLRRVGTASYQRVNQACKYFDEVNKITNTASVNAGDRANYVSAATYGTAVHVRVKESVEKLDIPNLVAERSYVKEKEEIKEAGYGRKGSIRVDVLENASNDTVCVYDIKTGKSSLSKARMLEIAQHAFLLNKNTKNIIIAEVRPKNETPD</sequence>
<evidence type="ECO:0000313" key="2">
    <source>
        <dbReference type="EMBL" id="BAF87786.1"/>
    </source>
</evidence>
<reference evidence="2 3" key="4">
    <citation type="journal article" date="2009" name="Appl. Environ. Microbiol.">
        <title>Comparative genome-wide transcriptional profiling of Azorhizobium caulinodans ORS571 grown under free-living and symbiotic conditions.</title>
        <authorList>
            <person name="Tsukada S."/>
            <person name="Aono T."/>
            <person name="Akiba N."/>
            <person name="Lee KB."/>
            <person name="Liu CT."/>
            <person name="Toyazaki H."/>
            <person name="Oyaizu H."/>
        </authorList>
    </citation>
    <scope>NUCLEOTIDE SEQUENCE [LARGE SCALE GENOMIC DNA]</scope>
    <source>
        <strain evidence="3">ATCC 43989 / DSM 5975 / JCM 20966 / LMG 6465 / NBRC 14845 / NCIMB 13405 / ORS 571</strain>
    </source>
</reference>
<dbReference type="EMBL" id="AP009384">
    <property type="protein sequence ID" value="BAF87786.1"/>
    <property type="molecule type" value="Genomic_DNA"/>
</dbReference>
<reference evidence="3" key="2">
    <citation type="submission" date="2007-04" db="EMBL/GenBank/DDBJ databases">
        <title>Complete genome sequence of the nitrogen-fixing bacterium Azorhizobium caulinodans ORS571.</title>
        <authorList>
            <person name="Lee K.B."/>
            <person name="Backer P.D."/>
            <person name="Aono T."/>
            <person name="Liu C.T."/>
            <person name="Suzuki S."/>
            <person name="Suzuki T."/>
            <person name="Kaneko T."/>
            <person name="Yamada M."/>
            <person name="Tabata S."/>
            <person name="Kupfer D.M."/>
            <person name="Najar F.Z."/>
            <person name="Wiley G.B."/>
            <person name="Roe B."/>
            <person name="Binnewies T."/>
            <person name="Ussery D."/>
            <person name="Vereecke D."/>
            <person name="Gevers D."/>
            <person name="Holsters M."/>
            <person name="Oyaizu H."/>
        </authorList>
    </citation>
    <scope>NUCLEOTIDE SEQUENCE [LARGE SCALE GENOMIC DNA]</scope>
    <source>
        <strain evidence="3">ATCC 43989 / DSM 5975 / JCM 20966 / LMG 6465 / NBRC 14845 / NCIMB 13405 / ORS 571</strain>
    </source>
</reference>
<organism evidence="2 3">
    <name type="scientific">Azorhizobium caulinodans (strain ATCC 43989 / DSM 5975 / JCM 20966 / LMG 6465 / NBRC 14845 / NCIMB 13405 / ORS 571)</name>
    <dbReference type="NCBI Taxonomy" id="438753"/>
    <lineage>
        <taxon>Bacteria</taxon>
        <taxon>Pseudomonadati</taxon>
        <taxon>Pseudomonadota</taxon>
        <taxon>Alphaproteobacteria</taxon>
        <taxon>Hyphomicrobiales</taxon>
        <taxon>Xanthobacteraceae</taxon>
        <taxon>Azorhizobium</taxon>
    </lineage>
</organism>
<feature type="region of interest" description="Disordered" evidence="1">
    <location>
        <begin position="40"/>
        <end position="92"/>
    </location>
</feature>
<evidence type="ECO:0000313" key="3">
    <source>
        <dbReference type="Proteomes" id="UP000000270"/>
    </source>
</evidence>